<reference evidence="5 6" key="1">
    <citation type="journal article" date="2017" name="Mol. Biol. Evol.">
        <title>The 4-celled Tetrabaena socialis nuclear genome reveals the essential components for genetic control of cell number at the origin of multicellularity in the volvocine lineage.</title>
        <authorList>
            <person name="Featherston J."/>
            <person name="Arakaki Y."/>
            <person name="Hanschen E.R."/>
            <person name="Ferris P.J."/>
            <person name="Michod R.E."/>
            <person name="Olson B.J.S.C."/>
            <person name="Nozaki H."/>
            <person name="Durand P.M."/>
        </authorList>
    </citation>
    <scope>NUCLEOTIDE SEQUENCE [LARGE SCALE GENOMIC DNA]</scope>
    <source>
        <strain evidence="5 6">NIES-571</strain>
    </source>
</reference>
<dbReference type="Gene3D" id="3.40.50.300">
    <property type="entry name" value="P-loop containing nucleotide triphosphate hydrolases"/>
    <property type="match status" value="1"/>
</dbReference>
<feature type="compositionally biased region" description="Low complexity" evidence="3">
    <location>
        <begin position="1"/>
        <end position="29"/>
    </location>
</feature>
<dbReference type="GO" id="GO:0007131">
    <property type="term" value="P:reciprocal meiotic recombination"/>
    <property type="evidence" value="ECO:0007669"/>
    <property type="project" value="TreeGrafter"/>
</dbReference>
<sequence length="314" mass="30181">MPRPPGVASTSVARVSASSEAGSGEPGAAMVGRCGSRLGARATAATGAAAAALLQRAGPEAQPAPPACRHRPSGPRAPSPGGSTSGPARASWKLKAAAAVSGSEPSDAIRAVNSLLTQLDQLRRFPNVMVLTTSNITAAIDVAFVDRADIKAYIGPPSLAARYEMLRGSVAELSRAGVIADDARQLLLPYNEAAAHHGGGGGGSHSMELYGTAPSAAAPSAAAAAAAAGLVSGGSQPACSDGASGGGWGVGGGDLLGGGGPGAGRCGPAAAGAAGAAAALSICLLAAAAACEGLSGRTLRKLPFLAPHIGAEPH</sequence>
<dbReference type="PROSITE" id="PS00674">
    <property type="entry name" value="AAA"/>
    <property type="match status" value="1"/>
</dbReference>
<dbReference type="GO" id="GO:0051598">
    <property type="term" value="P:meiotic recombination checkpoint signaling"/>
    <property type="evidence" value="ECO:0007669"/>
    <property type="project" value="TreeGrafter"/>
</dbReference>
<dbReference type="EMBL" id="PGGS01000365">
    <property type="protein sequence ID" value="PNH04707.1"/>
    <property type="molecule type" value="Genomic_DNA"/>
</dbReference>
<dbReference type="InterPro" id="IPR027417">
    <property type="entry name" value="P-loop_NTPase"/>
</dbReference>
<dbReference type="PANTHER" id="PTHR45991">
    <property type="entry name" value="PACHYTENE CHECKPOINT PROTEIN 2"/>
    <property type="match status" value="1"/>
</dbReference>
<evidence type="ECO:0000256" key="3">
    <source>
        <dbReference type="SAM" id="MobiDB-lite"/>
    </source>
</evidence>
<gene>
    <name evidence="5" type="ORF">TSOC_009086</name>
</gene>
<evidence type="ECO:0000313" key="5">
    <source>
        <dbReference type="EMBL" id="PNH04707.1"/>
    </source>
</evidence>
<dbReference type="GO" id="GO:0005694">
    <property type="term" value="C:chromosome"/>
    <property type="evidence" value="ECO:0007669"/>
    <property type="project" value="TreeGrafter"/>
</dbReference>
<evidence type="ECO:0000256" key="1">
    <source>
        <dbReference type="ARBA" id="ARBA00022741"/>
    </source>
</evidence>
<keyword evidence="2" id="KW-0067">ATP-binding</keyword>
<keyword evidence="6" id="KW-1185">Reference proteome</keyword>
<protein>
    <submittedName>
        <fullName evidence="5">Pachytene checkpoint protein 2</fullName>
    </submittedName>
</protein>
<evidence type="ECO:0000313" key="6">
    <source>
        <dbReference type="Proteomes" id="UP000236333"/>
    </source>
</evidence>
<dbReference type="GO" id="GO:0005634">
    <property type="term" value="C:nucleus"/>
    <property type="evidence" value="ECO:0007669"/>
    <property type="project" value="TreeGrafter"/>
</dbReference>
<feature type="domain" description="Pachytene checkpoint protein 2 C-terminal" evidence="4">
    <location>
        <begin position="276"/>
        <end position="306"/>
    </location>
</feature>
<organism evidence="5 6">
    <name type="scientific">Tetrabaena socialis</name>
    <dbReference type="NCBI Taxonomy" id="47790"/>
    <lineage>
        <taxon>Eukaryota</taxon>
        <taxon>Viridiplantae</taxon>
        <taxon>Chlorophyta</taxon>
        <taxon>core chlorophytes</taxon>
        <taxon>Chlorophyceae</taxon>
        <taxon>CS clade</taxon>
        <taxon>Chlamydomonadales</taxon>
        <taxon>Tetrabaenaceae</taxon>
        <taxon>Tetrabaena</taxon>
    </lineage>
</organism>
<feature type="compositionally biased region" description="Low complexity" evidence="3">
    <location>
        <begin position="74"/>
        <end position="90"/>
    </location>
</feature>
<comment type="caution">
    <text evidence="5">The sequence shown here is derived from an EMBL/GenBank/DDBJ whole genome shotgun (WGS) entry which is preliminary data.</text>
</comment>
<dbReference type="Pfam" id="PF23242">
    <property type="entry name" value="AAA_lid_TRIP13_C"/>
    <property type="match status" value="1"/>
</dbReference>
<dbReference type="InterPro" id="IPR003960">
    <property type="entry name" value="ATPase_AAA_CS"/>
</dbReference>
<dbReference type="InterPro" id="IPR044539">
    <property type="entry name" value="Pch2-like"/>
</dbReference>
<feature type="region of interest" description="Disordered" evidence="3">
    <location>
        <begin position="1"/>
        <end position="32"/>
    </location>
</feature>
<dbReference type="InterPro" id="IPR058249">
    <property type="entry name" value="Pch2_C"/>
</dbReference>
<evidence type="ECO:0000256" key="2">
    <source>
        <dbReference type="ARBA" id="ARBA00022840"/>
    </source>
</evidence>
<dbReference type="GO" id="GO:0016887">
    <property type="term" value="F:ATP hydrolysis activity"/>
    <property type="evidence" value="ECO:0007669"/>
    <property type="project" value="InterPro"/>
</dbReference>
<dbReference type="AlphaFoldDB" id="A0A2J7ZWQ2"/>
<dbReference type="PANTHER" id="PTHR45991:SF1">
    <property type="entry name" value="PACHYTENE CHECKPOINT PROTEIN 2 HOMOLOG"/>
    <property type="match status" value="1"/>
</dbReference>
<dbReference type="GO" id="GO:0005524">
    <property type="term" value="F:ATP binding"/>
    <property type="evidence" value="ECO:0007669"/>
    <property type="project" value="UniProtKB-KW"/>
</dbReference>
<dbReference type="SUPFAM" id="SSF52540">
    <property type="entry name" value="P-loop containing nucleoside triphosphate hydrolases"/>
    <property type="match status" value="1"/>
</dbReference>
<accession>A0A2J7ZWQ2</accession>
<proteinExistence type="predicted"/>
<keyword evidence="1" id="KW-0547">Nucleotide-binding</keyword>
<dbReference type="OrthoDB" id="10042665at2759"/>
<name>A0A2J7ZWQ2_9CHLO</name>
<dbReference type="Proteomes" id="UP000236333">
    <property type="component" value="Unassembled WGS sequence"/>
</dbReference>
<feature type="region of interest" description="Disordered" evidence="3">
    <location>
        <begin position="54"/>
        <end position="90"/>
    </location>
</feature>
<evidence type="ECO:0000259" key="4">
    <source>
        <dbReference type="Pfam" id="PF23242"/>
    </source>
</evidence>